<reference evidence="2 3" key="1">
    <citation type="submission" date="2021-03" db="EMBL/GenBank/DDBJ databases">
        <title>Sequencing the genomes of 1000 actinobacteria strains.</title>
        <authorList>
            <person name="Klenk H.-P."/>
        </authorList>
    </citation>
    <scope>NUCLEOTIDE SEQUENCE [LARGE SCALE GENOMIC DNA]</scope>
    <source>
        <strain evidence="2 3">DSM 14564</strain>
    </source>
</reference>
<accession>A0ABS4YL36</accession>
<protein>
    <submittedName>
        <fullName evidence="2">Uncharacterized protein</fullName>
    </submittedName>
</protein>
<evidence type="ECO:0000313" key="3">
    <source>
        <dbReference type="Proteomes" id="UP000698222"/>
    </source>
</evidence>
<evidence type="ECO:0000256" key="1">
    <source>
        <dbReference type="SAM" id="Phobius"/>
    </source>
</evidence>
<dbReference type="RefSeq" id="WP_209891609.1">
    <property type="nucleotide sequence ID" value="NZ_BAAAJV010000006.1"/>
</dbReference>
<comment type="caution">
    <text evidence="2">The sequence shown here is derived from an EMBL/GenBank/DDBJ whole genome shotgun (WGS) entry which is preliminary data.</text>
</comment>
<keyword evidence="1" id="KW-0812">Transmembrane</keyword>
<sequence>MGKGERRRLIVGWVIAALLVAFLLVGGRYLWLTMMATEGDVPAVSSIPLPEDAEIISTKRDCASGGCWIEITVRPAPGSSPQELAEEIGATPQLEIPGNLVDPRTIWVRAEPGGSFLTLQADYFSQTWVP</sequence>
<evidence type="ECO:0000313" key="2">
    <source>
        <dbReference type="EMBL" id="MBP2409516.1"/>
    </source>
</evidence>
<dbReference type="Proteomes" id="UP000698222">
    <property type="component" value="Unassembled WGS sequence"/>
</dbReference>
<keyword evidence="1" id="KW-1133">Transmembrane helix</keyword>
<proteinExistence type="predicted"/>
<keyword evidence="3" id="KW-1185">Reference proteome</keyword>
<name>A0ABS4YL36_9MICO</name>
<organism evidence="2 3">
    <name type="scientific">Brachybacterium fresconis</name>
    <dbReference type="NCBI Taxonomy" id="173363"/>
    <lineage>
        <taxon>Bacteria</taxon>
        <taxon>Bacillati</taxon>
        <taxon>Actinomycetota</taxon>
        <taxon>Actinomycetes</taxon>
        <taxon>Micrococcales</taxon>
        <taxon>Dermabacteraceae</taxon>
        <taxon>Brachybacterium</taxon>
    </lineage>
</organism>
<gene>
    <name evidence="2" type="ORF">JOF44_002419</name>
</gene>
<dbReference type="EMBL" id="JAGIOC010000001">
    <property type="protein sequence ID" value="MBP2409516.1"/>
    <property type="molecule type" value="Genomic_DNA"/>
</dbReference>
<keyword evidence="1" id="KW-0472">Membrane</keyword>
<feature type="transmembrane region" description="Helical" evidence="1">
    <location>
        <begin position="9"/>
        <end position="31"/>
    </location>
</feature>